<keyword evidence="4" id="KW-1134">Transmembrane beta strand</keyword>
<keyword evidence="8" id="KW-0732">Signal</keyword>
<name>A0ABV3ZIZ4_9BACT</name>
<reference evidence="9 10" key="1">
    <citation type="submission" date="2023-07" db="EMBL/GenBank/DDBJ databases">
        <authorList>
            <person name="Lian W.-H."/>
        </authorList>
    </citation>
    <scope>NUCLEOTIDE SEQUENCE [LARGE SCALE GENOMIC DNA]</scope>
    <source>
        <strain evidence="9 10">SYSU DXS3180</strain>
    </source>
</reference>
<dbReference type="InterPro" id="IPR003423">
    <property type="entry name" value="OMP_efflux"/>
</dbReference>
<protein>
    <submittedName>
        <fullName evidence="9">TolC family protein</fullName>
    </submittedName>
</protein>
<dbReference type="InterPro" id="IPR051906">
    <property type="entry name" value="TolC-like"/>
</dbReference>
<evidence type="ECO:0000256" key="6">
    <source>
        <dbReference type="ARBA" id="ARBA00023136"/>
    </source>
</evidence>
<keyword evidence="6" id="KW-0472">Membrane</keyword>
<dbReference type="Proteomes" id="UP001560573">
    <property type="component" value="Unassembled WGS sequence"/>
</dbReference>
<evidence type="ECO:0000256" key="1">
    <source>
        <dbReference type="ARBA" id="ARBA00004442"/>
    </source>
</evidence>
<dbReference type="SUPFAM" id="SSF56954">
    <property type="entry name" value="Outer membrane efflux proteins (OEP)"/>
    <property type="match status" value="1"/>
</dbReference>
<gene>
    <name evidence="9" type="ORF">QTN47_20295</name>
</gene>
<feature type="chain" id="PRO_5046593652" evidence="8">
    <location>
        <begin position="24"/>
        <end position="463"/>
    </location>
</feature>
<organism evidence="9 10">
    <name type="scientific">Danxiaibacter flavus</name>
    <dbReference type="NCBI Taxonomy" id="3049108"/>
    <lineage>
        <taxon>Bacteria</taxon>
        <taxon>Pseudomonadati</taxon>
        <taxon>Bacteroidota</taxon>
        <taxon>Chitinophagia</taxon>
        <taxon>Chitinophagales</taxon>
        <taxon>Chitinophagaceae</taxon>
        <taxon>Danxiaibacter</taxon>
    </lineage>
</organism>
<comment type="similarity">
    <text evidence="2">Belongs to the outer membrane factor (OMF) (TC 1.B.17) family.</text>
</comment>
<proteinExistence type="inferred from homology"/>
<evidence type="ECO:0000256" key="4">
    <source>
        <dbReference type="ARBA" id="ARBA00022452"/>
    </source>
</evidence>
<dbReference type="PROSITE" id="PS51257">
    <property type="entry name" value="PROKAR_LIPOPROTEIN"/>
    <property type="match status" value="1"/>
</dbReference>
<dbReference type="EMBL" id="JAULBC010000007">
    <property type="protein sequence ID" value="MEX6689859.1"/>
    <property type="molecule type" value="Genomic_DNA"/>
</dbReference>
<dbReference type="PANTHER" id="PTHR30026:SF20">
    <property type="entry name" value="OUTER MEMBRANE PROTEIN TOLC"/>
    <property type="match status" value="1"/>
</dbReference>
<evidence type="ECO:0000256" key="3">
    <source>
        <dbReference type="ARBA" id="ARBA00022448"/>
    </source>
</evidence>
<keyword evidence="5" id="KW-0812">Transmembrane</keyword>
<comment type="caution">
    <text evidence="9">The sequence shown here is derived from an EMBL/GenBank/DDBJ whole genome shotgun (WGS) entry which is preliminary data.</text>
</comment>
<accession>A0ABV3ZIZ4</accession>
<keyword evidence="10" id="KW-1185">Reference proteome</keyword>
<feature type="signal peptide" evidence="8">
    <location>
        <begin position="1"/>
        <end position="23"/>
    </location>
</feature>
<dbReference type="Pfam" id="PF02321">
    <property type="entry name" value="OEP"/>
    <property type="match status" value="2"/>
</dbReference>
<dbReference type="RefSeq" id="WP_369331266.1">
    <property type="nucleotide sequence ID" value="NZ_JAULBC010000007.1"/>
</dbReference>
<evidence type="ECO:0000256" key="2">
    <source>
        <dbReference type="ARBA" id="ARBA00007613"/>
    </source>
</evidence>
<comment type="subcellular location">
    <subcellularLocation>
        <location evidence="1">Cell outer membrane</location>
    </subcellularLocation>
</comment>
<evidence type="ECO:0000256" key="5">
    <source>
        <dbReference type="ARBA" id="ARBA00022692"/>
    </source>
</evidence>
<keyword evidence="7" id="KW-0998">Cell outer membrane</keyword>
<keyword evidence="3" id="KW-0813">Transport</keyword>
<evidence type="ECO:0000313" key="9">
    <source>
        <dbReference type="EMBL" id="MEX6689859.1"/>
    </source>
</evidence>
<evidence type="ECO:0000256" key="7">
    <source>
        <dbReference type="ARBA" id="ARBA00023237"/>
    </source>
</evidence>
<evidence type="ECO:0000313" key="10">
    <source>
        <dbReference type="Proteomes" id="UP001560573"/>
    </source>
</evidence>
<sequence>MQKRNPSLHYSGFLLFFILIACAAGAQTVPLMPISMLDAVTLGKNRYHQLKAVQSDADAASKNVDVAKYSRLPTIDAAYQANMGTANNLTGMFYPGTILPITGPPSGKNVYDPVSGSGAGILINWQAVTFGQRNAQINTAVAEVNSKKSALTNQTFQHSINVLSTYLDVLLSIDLISINQRNIDRITAGLSQSKMLVSTGIKPGVDTALFLSELSKARIDLLNARKQLETQQWTLAELIATDSLPVPTDTSFLEKLPVTEVQRDSGTMNHPVVKFGQSQLEASKAREAYIRKSYLPKLSVWGTGFARGSGFQPDGSVKTWDGLGLSRYNYGVGLQLSFSILKYGEVRQQLAQQEFISKSAQENLEQNKQSLLSQQRIANTTFDNNIAVARETQQQLESAKYAFSAMQFRYNTGLVSFADLIQSQYNLFKAELDLKRSYWDAWKALLLKAAVTGDEQVFINEIR</sequence>
<dbReference type="PANTHER" id="PTHR30026">
    <property type="entry name" value="OUTER MEMBRANE PROTEIN TOLC"/>
    <property type="match status" value="1"/>
</dbReference>
<dbReference type="Gene3D" id="1.20.1600.10">
    <property type="entry name" value="Outer membrane efflux proteins (OEP)"/>
    <property type="match status" value="1"/>
</dbReference>
<evidence type="ECO:0000256" key="8">
    <source>
        <dbReference type="SAM" id="SignalP"/>
    </source>
</evidence>